<reference evidence="1 2" key="1">
    <citation type="submission" date="2017-11" db="EMBL/GenBank/DDBJ databases">
        <title>Genomic Encyclopedia of Archaeal and Bacterial Type Strains, Phase II (KMG-II): From Individual Species to Whole Genera.</title>
        <authorList>
            <person name="Goeker M."/>
        </authorList>
    </citation>
    <scope>NUCLEOTIDE SEQUENCE [LARGE SCALE GENOMIC DNA]</scope>
    <source>
        <strain evidence="1 2">DSM 28175</strain>
    </source>
</reference>
<dbReference type="OrthoDB" id="5194749at2"/>
<keyword evidence="2" id="KW-1185">Reference proteome</keyword>
<dbReference type="EMBL" id="PGFJ01000002">
    <property type="protein sequence ID" value="PJJ79489.1"/>
    <property type="molecule type" value="Genomic_DNA"/>
</dbReference>
<comment type="caution">
    <text evidence="1">The sequence shown here is derived from an EMBL/GenBank/DDBJ whole genome shotgun (WGS) entry which is preliminary data.</text>
</comment>
<gene>
    <name evidence="1" type="ORF">CLV57_2623</name>
</gene>
<organism evidence="1 2">
    <name type="scientific">Mucilaginibacter auburnensis</name>
    <dbReference type="NCBI Taxonomy" id="1457233"/>
    <lineage>
        <taxon>Bacteria</taxon>
        <taxon>Pseudomonadati</taxon>
        <taxon>Bacteroidota</taxon>
        <taxon>Sphingobacteriia</taxon>
        <taxon>Sphingobacteriales</taxon>
        <taxon>Sphingobacteriaceae</taxon>
        <taxon>Mucilaginibacter</taxon>
    </lineage>
</organism>
<dbReference type="RefSeq" id="WP_100341824.1">
    <property type="nucleotide sequence ID" value="NZ_PGFJ01000002.1"/>
</dbReference>
<evidence type="ECO:0000313" key="2">
    <source>
        <dbReference type="Proteomes" id="UP000242687"/>
    </source>
</evidence>
<name>A0A2H9VMC7_9SPHI</name>
<proteinExistence type="predicted"/>
<dbReference type="AlphaFoldDB" id="A0A2H9VMC7"/>
<accession>A0A2H9VMC7</accession>
<protein>
    <submittedName>
        <fullName evidence="1">Uncharacterized protein</fullName>
    </submittedName>
</protein>
<evidence type="ECO:0000313" key="1">
    <source>
        <dbReference type="EMBL" id="PJJ79489.1"/>
    </source>
</evidence>
<dbReference type="Proteomes" id="UP000242687">
    <property type="component" value="Unassembled WGS sequence"/>
</dbReference>
<sequence>MLNKLWNRLFSKTDKASEGVFIIAQLNDKIMPIDRGEVYEDPLDELLKLKGYGEISGGGTLLELNNEVSYCDVEINLNVEPSPEIIHEIVTKLELLGAPKGSKLIIESTGQTIPFGKLEGLAIYLDGINLSDEVYANLDLEAIDTKLKELTSNKSEVVRYWQGNTETALYFYNASFSQMKEAIAEFVDTDPECENARIVQIA</sequence>